<evidence type="ECO:0000313" key="9">
    <source>
        <dbReference type="EMBL" id="KAJ6217697.1"/>
    </source>
</evidence>
<accession>A0A9Q0M5B3</accession>
<protein>
    <recommendedName>
        <fullName evidence="7">Palmitoyltransferase</fullName>
        <ecNumber evidence="7">2.3.1.225</ecNumber>
    </recommendedName>
</protein>
<keyword evidence="6 7" id="KW-0012">Acyltransferase</keyword>
<dbReference type="Pfam" id="PF01529">
    <property type="entry name" value="DHHC"/>
    <property type="match status" value="1"/>
</dbReference>
<dbReference type="EC" id="2.3.1.225" evidence="7"/>
<dbReference type="AlphaFoldDB" id="A0A9Q0M5B3"/>
<keyword evidence="2 7" id="KW-0808">Transferase</keyword>
<dbReference type="InterPro" id="IPR039859">
    <property type="entry name" value="PFA4/ZDH16/20/ERF2-like"/>
</dbReference>
<sequence>MDVEQNGMHVHNGGHVHEVIYHDHRLPQRRRTGITKCFCQTLYLVRYFPFVMISLLFLWGVYVYLFYIIYQGYQSVLLKIILMLFFVPLYTLSGWSYIQTVFTTNRSIPDEFSIPESINLNLITEDEINHSLEYVVMNRNLPIYTRNFNGHIRYCRKCLVIKPDRCHHCSTCGKCIRKMDHHCHWVSNCVAFDNYKYFLQFLTYTVLLAVYTSATSLKLFIKFWKEEEYPGRFQIFFLVVFCSVFSVSILFLLSYHIYLVLKNMSTLEAYQPPRFKNVEQDQYRFNLGAYHNFRAIFGDNKWLWFVPISSSFGDGLQFDLRLNTSQFDKGNNLIHDANNYGHNHNSNGVNDGSSIMTDSNAQYYNQQDV</sequence>
<dbReference type="PROSITE" id="PS50216">
    <property type="entry name" value="DHHC"/>
    <property type="match status" value="1"/>
</dbReference>
<evidence type="ECO:0000259" key="8">
    <source>
        <dbReference type="Pfam" id="PF01529"/>
    </source>
</evidence>
<feature type="transmembrane region" description="Helical" evidence="7">
    <location>
        <begin position="76"/>
        <end position="98"/>
    </location>
</feature>
<reference evidence="9" key="1">
    <citation type="submission" date="2022-12" db="EMBL/GenBank/DDBJ databases">
        <title>Genome assemblies of Blomia tropicalis.</title>
        <authorList>
            <person name="Cui Y."/>
        </authorList>
    </citation>
    <scope>NUCLEOTIDE SEQUENCE</scope>
    <source>
        <tissue evidence="9">Adult mites</tissue>
    </source>
</reference>
<comment type="domain">
    <text evidence="7">The DHHC domain is required for palmitoyltransferase activity.</text>
</comment>
<comment type="catalytic activity">
    <reaction evidence="7">
        <text>L-cysteinyl-[protein] + hexadecanoyl-CoA = S-hexadecanoyl-L-cysteinyl-[protein] + CoA</text>
        <dbReference type="Rhea" id="RHEA:36683"/>
        <dbReference type="Rhea" id="RHEA-COMP:10131"/>
        <dbReference type="Rhea" id="RHEA-COMP:11032"/>
        <dbReference type="ChEBI" id="CHEBI:29950"/>
        <dbReference type="ChEBI" id="CHEBI:57287"/>
        <dbReference type="ChEBI" id="CHEBI:57379"/>
        <dbReference type="ChEBI" id="CHEBI:74151"/>
        <dbReference type="EC" id="2.3.1.225"/>
    </reaction>
</comment>
<evidence type="ECO:0000256" key="4">
    <source>
        <dbReference type="ARBA" id="ARBA00022989"/>
    </source>
</evidence>
<comment type="similarity">
    <text evidence="7">Belongs to the DHHC palmitoyltransferase family.</text>
</comment>
<keyword evidence="4 7" id="KW-1133">Transmembrane helix</keyword>
<evidence type="ECO:0000256" key="6">
    <source>
        <dbReference type="ARBA" id="ARBA00023315"/>
    </source>
</evidence>
<name>A0A9Q0M5B3_BLOTA</name>
<dbReference type="Proteomes" id="UP001142055">
    <property type="component" value="Chromosome 3"/>
</dbReference>
<evidence type="ECO:0000256" key="1">
    <source>
        <dbReference type="ARBA" id="ARBA00004141"/>
    </source>
</evidence>
<dbReference type="PANTHER" id="PTHR12246">
    <property type="entry name" value="PALMITOYLTRANSFERASE ZDHHC16"/>
    <property type="match status" value="1"/>
</dbReference>
<feature type="transmembrane region" description="Helical" evidence="7">
    <location>
        <begin position="233"/>
        <end position="258"/>
    </location>
</feature>
<evidence type="ECO:0000256" key="2">
    <source>
        <dbReference type="ARBA" id="ARBA00022679"/>
    </source>
</evidence>
<dbReference type="GO" id="GO:0016020">
    <property type="term" value="C:membrane"/>
    <property type="evidence" value="ECO:0007669"/>
    <property type="project" value="UniProtKB-SubCell"/>
</dbReference>
<keyword evidence="10" id="KW-1185">Reference proteome</keyword>
<proteinExistence type="inferred from homology"/>
<dbReference type="OMA" id="HIFLTMF"/>
<keyword evidence="3 7" id="KW-0812">Transmembrane</keyword>
<dbReference type="GO" id="GO:0019706">
    <property type="term" value="F:protein-cysteine S-palmitoyltransferase activity"/>
    <property type="evidence" value="ECO:0007669"/>
    <property type="project" value="UniProtKB-EC"/>
</dbReference>
<organism evidence="9 10">
    <name type="scientific">Blomia tropicalis</name>
    <name type="common">Mite</name>
    <dbReference type="NCBI Taxonomy" id="40697"/>
    <lineage>
        <taxon>Eukaryota</taxon>
        <taxon>Metazoa</taxon>
        <taxon>Ecdysozoa</taxon>
        <taxon>Arthropoda</taxon>
        <taxon>Chelicerata</taxon>
        <taxon>Arachnida</taxon>
        <taxon>Acari</taxon>
        <taxon>Acariformes</taxon>
        <taxon>Sarcoptiformes</taxon>
        <taxon>Astigmata</taxon>
        <taxon>Glycyphagoidea</taxon>
        <taxon>Echimyopodidae</taxon>
        <taxon>Blomia</taxon>
    </lineage>
</organism>
<gene>
    <name evidence="9" type="ORF">RDWZM_008854</name>
</gene>
<feature type="transmembrane region" description="Helical" evidence="7">
    <location>
        <begin position="47"/>
        <end position="69"/>
    </location>
</feature>
<comment type="subcellular location">
    <subcellularLocation>
        <location evidence="1">Membrane</location>
        <topology evidence="1">Multi-pass membrane protein</topology>
    </subcellularLocation>
</comment>
<evidence type="ECO:0000256" key="5">
    <source>
        <dbReference type="ARBA" id="ARBA00023136"/>
    </source>
</evidence>
<comment type="caution">
    <text evidence="9">The sequence shown here is derived from an EMBL/GenBank/DDBJ whole genome shotgun (WGS) entry which is preliminary data.</text>
</comment>
<evidence type="ECO:0000256" key="3">
    <source>
        <dbReference type="ARBA" id="ARBA00022692"/>
    </source>
</evidence>
<feature type="transmembrane region" description="Helical" evidence="7">
    <location>
        <begin position="201"/>
        <end position="221"/>
    </location>
</feature>
<feature type="domain" description="Palmitoyltransferase DHHC" evidence="8">
    <location>
        <begin position="152"/>
        <end position="271"/>
    </location>
</feature>
<evidence type="ECO:0000313" key="10">
    <source>
        <dbReference type="Proteomes" id="UP001142055"/>
    </source>
</evidence>
<dbReference type="EMBL" id="JAPWDV010000003">
    <property type="protein sequence ID" value="KAJ6217697.1"/>
    <property type="molecule type" value="Genomic_DNA"/>
</dbReference>
<evidence type="ECO:0000256" key="7">
    <source>
        <dbReference type="RuleBase" id="RU079119"/>
    </source>
</evidence>
<dbReference type="InterPro" id="IPR001594">
    <property type="entry name" value="Palmitoyltrfase_DHHC"/>
</dbReference>
<keyword evidence="5 7" id="KW-0472">Membrane</keyword>